<evidence type="ECO:0000259" key="2">
    <source>
        <dbReference type="PROSITE" id="PS51644"/>
    </source>
</evidence>
<dbReference type="Pfam" id="PF12872">
    <property type="entry name" value="OST-HTH"/>
    <property type="match status" value="1"/>
</dbReference>
<dbReference type="InterPro" id="IPR025605">
    <property type="entry name" value="OST-HTH/LOTUS_dom"/>
</dbReference>
<proteinExistence type="predicted"/>
<organism evidence="3 4">
    <name type="scientific">Plantactinospora solaniradicis</name>
    <dbReference type="NCBI Taxonomy" id="1723736"/>
    <lineage>
        <taxon>Bacteria</taxon>
        <taxon>Bacillati</taxon>
        <taxon>Actinomycetota</taxon>
        <taxon>Actinomycetes</taxon>
        <taxon>Micromonosporales</taxon>
        <taxon>Micromonosporaceae</taxon>
        <taxon>Plantactinospora</taxon>
    </lineage>
</organism>
<feature type="domain" description="HTH OST-type" evidence="2">
    <location>
        <begin position="1"/>
        <end position="62"/>
    </location>
</feature>
<feature type="compositionally biased region" description="Polar residues" evidence="1">
    <location>
        <begin position="76"/>
        <end position="89"/>
    </location>
</feature>
<gene>
    <name evidence="3" type="ORF">ACFP2T_27015</name>
</gene>
<dbReference type="InterPro" id="IPR041966">
    <property type="entry name" value="LOTUS-like"/>
</dbReference>
<dbReference type="EMBL" id="JBHSPR010000021">
    <property type="protein sequence ID" value="MFC6019842.1"/>
    <property type="molecule type" value="Genomic_DNA"/>
</dbReference>
<feature type="region of interest" description="Disordered" evidence="1">
    <location>
        <begin position="47"/>
        <end position="89"/>
    </location>
</feature>
<comment type="caution">
    <text evidence="3">The sequence shown here is derived from an EMBL/GenBank/DDBJ whole genome shotgun (WGS) entry which is preliminary data.</text>
</comment>
<reference evidence="4" key="1">
    <citation type="journal article" date="2019" name="Int. J. Syst. Evol. Microbiol.">
        <title>The Global Catalogue of Microorganisms (GCM) 10K type strain sequencing project: providing services to taxonomists for standard genome sequencing and annotation.</title>
        <authorList>
            <consortium name="The Broad Institute Genomics Platform"/>
            <consortium name="The Broad Institute Genome Sequencing Center for Infectious Disease"/>
            <person name="Wu L."/>
            <person name="Ma J."/>
        </authorList>
    </citation>
    <scope>NUCLEOTIDE SEQUENCE [LARGE SCALE GENOMIC DNA]</scope>
    <source>
        <strain evidence="4">ZS-35-S2</strain>
    </source>
</reference>
<dbReference type="Proteomes" id="UP001596203">
    <property type="component" value="Unassembled WGS sequence"/>
</dbReference>
<keyword evidence="4" id="KW-1185">Reference proteome</keyword>
<dbReference type="CDD" id="cd10146">
    <property type="entry name" value="LabA_like_C"/>
    <property type="match status" value="1"/>
</dbReference>
<name>A0ABW1KFH5_9ACTN</name>
<dbReference type="PROSITE" id="PS51644">
    <property type="entry name" value="HTH_OST"/>
    <property type="match status" value="1"/>
</dbReference>
<dbReference type="RefSeq" id="WP_377426272.1">
    <property type="nucleotide sequence ID" value="NZ_JBHSPR010000021.1"/>
</dbReference>
<accession>A0ABW1KFH5</accession>
<sequence length="89" mass="9466">MEAGDGWAHLAAVGHLLTQRRPDFDSRTYGYAKLTDLVSATGLFEVDRRLPGDGNPPSYTSATDASPHPNAPPQRLGSSTRRASGATTQ</sequence>
<dbReference type="Gene3D" id="3.30.420.610">
    <property type="entry name" value="LOTUS domain-like"/>
    <property type="match status" value="1"/>
</dbReference>
<evidence type="ECO:0000256" key="1">
    <source>
        <dbReference type="SAM" id="MobiDB-lite"/>
    </source>
</evidence>
<protein>
    <submittedName>
        <fullName evidence="3">OST-HTH/LOTUS domain-containing protein</fullName>
    </submittedName>
</protein>
<evidence type="ECO:0000313" key="3">
    <source>
        <dbReference type="EMBL" id="MFC6019842.1"/>
    </source>
</evidence>
<evidence type="ECO:0000313" key="4">
    <source>
        <dbReference type="Proteomes" id="UP001596203"/>
    </source>
</evidence>